<dbReference type="Proteomes" id="UP001153636">
    <property type="component" value="Chromosome 6"/>
</dbReference>
<sequence length="276" mass="32701">MNTITNEIPYKIDHIKEQEAYHFKIENVYDPSKFWVVLHIKERNAYENYLTQFYSVQKMSMAQYHLKKYSTCIVCRASKYYRAIILPSILPDMKKLRVFLIDYGQTVNVGIDDVYYIFKKHCSVPRFTIRACLAYISPKNQKEPWNSTDLLKFLELLSDREIYGTVEEIDKEQKILFLDLFGVKNNIQLSINSLMVQTGIGSYSKLVQNPNHKISKYKRMVKYMNLIPTFNALEKGIVPCSLWEKNLLKEIPLDLLYKQYYKYQDAKSHILDILKK</sequence>
<feature type="domain" description="Tudor" evidence="1">
    <location>
        <begin position="25"/>
        <end position="134"/>
    </location>
</feature>
<dbReference type="EMBL" id="OV651818">
    <property type="protein sequence ID" value="CAH1111991.1"/>
    <property type="molecule type" value="Genomic_DNA"/>
</dbReference>
<evidence type="ECO:0000259" key="1">
    <source>
        <dbReference type="Pfam" id="PF00567"/>
    </source>
</evidence>
<dbReference type="InterPro" id="IPR002999">
    <property type="entry name" value="Tudor"/>
</dbReference>
<accession>A0A9P0D489</accession>
<dbReference type="GO" id="GO:0005737">
    <property type="term" value="C:cytoplasm"/>
    <property type="evidence" value="ECO:0007669"/>
    <property type="project" value="UniProtKB-ARBA"/>
</dbReference>
<dbReference type="PANTHER" id="PTHR16442:SF1">
    <property type="entry name" value="RING FINGER PROTEIN 17"/>
    <property type="match status" value="1"/>
</dbReference>
<dbReference type="Pfam" id="PF00567">
    <property type="entry name" value="TUDOR"/>
    <property type="match status" value="1"/>
</dbReference>
<protein>
    <recommendedName>
        <fullName evidence="1">Tudor domain-containing protein</fullName>
    </recommendedName>
</protein>
<evidence type="ECO:0000313" key="2">
    <source>
        <dbReference type="EMBL" id="CAH1111991.1"/>
    </source>
</evidence>
<dbReference type="OrthoDB" id="10034606at2759"/>
<dbReference type="SUPFAM" id="SSF63748">
    <property type="entry name" value="Tudor/PWWP/MBT"/>
    <property type="match status" value="1"/>
</dbReference>
<gene>
    <name evidence="2" type="ORF">PSYICH_LOCUS12485</name>
</gene>
<evidence type="ECO:0000313" key="3">
    <source>
        <dbReference type="Proteomes" id="UP001153636"/>
    </source>
</evidence>
<reference evidence="2" key="1">
    <citation type="submission" date="2022-01" db="EMBL/GenBank/DDBJ databases">
        <authorList>
            <person name="King R."/>
        </authorList>
    </citation>
    <scope>NUCLEOTIDE SEQUENCE</scope>
</reference>
<organism evidence="2 3">
    <name type="scientific">Psylliodes chrysocephalus</name>
    <dbReference type="NCBI Taxonomy" id="3402493"/>
    <lineage>
        <taxon>Eukaryota</taxon>
        <taxon>Metazoa</taxon>
        <taxon>Ecdysozoa</taxon>
        <taxon>Arthropoda</taxon>
        <taxon>Hexapoda</taxon>
        <taxon>Insecta</taxon>
        <taxon>Pterygota</taxon>
        <taxon>Neoptera</taxon>
        <taxon>Endopterygota</taxon>
        <taxon>Coleoptera</taxon>
        <taxon>Polyphaga</taxon>
        <taxon>Cucujiformia</taxon>
        <taxon>Chrysomeloidea</taxon>
        <taxon>Chrysomelidae</taxon>
        <taxon>Galerucinae</taxon>
        <taxon>Alticini</taxon>
        <taxon>Psylliodes</taxon>
    </lineage>
</organism>
<dbReference type="Gene3D" id="2.30.30.140">
    <property type="match status" value="1"/>
</dbReference>
<dbReference type="InterPro" id="IPR035437">
    <property type="entry name" value="SNase_OB-fold_sf"/>
</dbReference>
<dbReference type="PANTHER" id="PTHR16442">
    <property type="entry name" value="RING FINGER PROTEIN 17"/>
    <property type="match status" value="1"/>
</dbReference>
<dbReference type="Gene3D" id="2.40.50.90">
    <property type="match status" value="1"/>
</dbReference>
<dbReference type="AlphaFoldDB" id="A0A9P0D489"/>
<name>A0A9P0D489_9CUCU</name>
<keyword evidence="3" id="KW-1185">Reference proteome</keyword>
<proteinExistence type="predicted"/>